<dbReference type="GO" id="GO:0032259">
    <property type="term" value="P:methylation"/>
    <property type="evidence" value="ECO:0007669"/>
    <property type="project" value="UniProtKB-KW"/>
</dbReference>
<dbReference type="EMBL" id="UFSZ01000001">
    <property type="protein sequence ID" value="SUV15245.1"/>
    <property type="molecule type" value="Genomic_DNA"/>
</dbReference>
<evidence type="ECO:0000313" key="10">
    <source>
        <dbReference type="Proteomes" id="UP000255295"/>
    </source>
</evidence>
<evidence type="ECO:0000256" key="2">
    <source>
        <dbReference type="ARBA" id="ARBA00023125"/>
    </source>
</evidence>
<dbReference type="Gene3D" id="3.40.50.2300">
    <property type="match status" value="1"/>
</dbReference>
<dbReference type="SUPFAM" id="SSF52172">
    <property type="entry name" value="CheY-like"/>
    <property type="match status" value="1"/>
</dbReference>
<keyword evidence="2 7" id="KW-0238">DNA-binding</keyword>
<evidence type="ECO:0000256" key="1">
    <source>
        <dbReference type="ARBA" id="ARBA00023015"/>
    </source>
</evidence>
<dbReference type="SMART" id="SM00342">
    <property type="entry name" value="HTH_ARAC"/>
    <property type="match status" value="1"/>
</dbReference>
<gene>
    <name evidence="8" type="primary">adaA_1</name>
    <name evidence="7" type="ORF">LS41612_21855</name>
    <name evidence="8" type="ORF">NCTC10338_00282</name>
</gene>
<dbReference type="EMBL" id="CP019980">
    <property type="protein sequence ID" value="AVK98757.1"/>
    <property type="molecule type" value="Genomic_DNA"/>
</dbReference>
<sequence length="494" mass="57219">MKLLLIDRDLTELSGIRWFLHTYFPGDLSIEMCTTISEAAKSIQQFVPEVILLNIDMLPNNRLTALYGLLQKHSGKILAITTEPLFKNALKAIDLQVAHLFVKPIDLEVLKQKLSAISLHTPQIPKVSADAKGESFYYQLFLENTTNSLTTDIQFTMIEPEHPETLNKLFIWLQQTPIYYQMSIYPLSGAIICLFQTSDLKIIEKDIRTLLKEWQMTNNGALNIGVYDGAPTTLKEMYALTKRALLQSFYEGYGHIFYATKQYQTHPLDPLLTPEEQQLLIKSLEEGNIEAVKTFLYRLSNGGIYYEQDDLRIHLTSVLAQIRRFMLKYKLHEKAAIEQNYRQLFHLIIEHPIFYTILNGIILFTQRLIELAREARMEKKADYIELALEIIDYQYHNHELSLPFIANKLGISPNYLSTIFSRKQGQPFKRYLQQVRIQNSTKMLIETDFAISEIALLNGFDDPNYFSKLFKQLIGTTPNRYRKGWKNQGGIIQS</sequence>
<dbReference type="InterPro" id="IPR020449">
    <property type="entry name" value="Tscrpt_reg_AraC-type_HTH"/>
</dbReference>
<evidence type="ECO:0000259" key="6">
    <source>
        <dbReference type="PROSITE" id="PS50110"/>
    </source>
</evidence>
<dbReference type="Gene3D" id="1.10.10.60">
    <property type="entry name" value="Homeodomain-like"/>
    <property type="match status" value="2"/>
</dbReference>
<dbReference type="PANTHER" id="PTHR43280:SF34">
    <property type="entry name" value="ARAC-FAMILY TRANSCRIPTIONAL REGULATOR"/>
    <property type="match status" value="1"/>
</dbReference>
<proteinExistence type="predicted"/>
<evidence type="ECO:0000259" key="5">
    <source>
        <dbReference type="PROSITE" id="PS01124"/>
    </source>
</evidence>
<keyword evidence="8" id="KW-0808">Transferase</keyword>
<comment type="caution">
    <text evidence="4">Lacks conserved residue(s) required for the propagation of feature annotation.</text>
</comment>
<dbReference type="InterPro" id="IPR009057">
    <property type="entry name" value="Homeodomain-like_sf"/>
</dbReference>
<dbReference type="InterPro" id="IPR001789">
    <property type="entry name" value="Sig_transdc_resp-reg_receiver"/>
</dbReference>
<dbReference type="PROSITE" id="PS00041">
    <property type="entry name" value="HTH_ARAC_FAMILY_1"/>
    <property type="match status" value="1"/>
</dbReference>
<dbReference type="GO" id="GO:0008168">
    <property type="term" value="F:methyltransferase activity"/>
    <property type="evidence" value="ECO:0007669"/>
    <property type="project" value="UniProtKB-KW"/>
</dbReference>
<dbReference type="AlphaFoldDB" id="A0A2S0K5V1"/>
<dbReference type="Proteomes" id="UP000255295">
    <property type="component" value="Unassembled WGS sequence"/>
</dbReference>
<reference evidence="7 9" key="1">
    <citation type="submission" date="2017-03" db="EMBL/GenBank/DDBJ databases">
        <title>The whole genome sequencing and assembly of Lysinibacillus sphaericus DSM 28T strain.</title>
        <authorList>
            <person name="Lee Y.-J."/>
            <person name="Yi H."/>
            <person name="Bahn Y.-S."/>
            <person name="Kim J.F."/>
            <person name="Lee D.-W."/>
        </authorList>
    </citation>
    <scope>NUCLEOTIDE SEQUENCE [LARGE SCALE GENOMIC DNA]</scope>
    <source>
        <strain evidence="7 9">DSM 28</strain>
    </source>
</reference>
<evidence type="ECO:0000256" key="3">
    <source>
        <dbReference type="ARBA" id="ARBA00023163"/>
    </source>
</evidence>
<organism evidence="7 9">
    <name type="scientific">Lysinibacillus sphaericus</name>
    <name type="common">Bacillus sphaericus</name>
    <dbReference type="NCBI Taxonomy" id="1421"/>
    <lineage>
        <taxon>Bacteria</taxon>
        <taxon>Bacillati</taxon>
        <taxon>Bacillota</taxon>
        <taxon>Bacilli</taxon>
        <taxon>Bacillales</taxon>
        <taxon>Bacillaceae</taxon>
        <taxon>Lysinibacillus</taxon>
    </lineage>
</organism>
<dbReference type="EC" id="2.1.1.-" evidence="8"/>
<keyword evidence="3" id="KW-0804">Transcription</keyword>
<dbReference type="Pfam" id="PF12833">
    <property type="entry name" value="HTH_18"/>
    <property type="match status" value="1"/>
</dbReference>
<name>A0A2S0K5V1_LYSSH</name>
<dbReference type="GO" id="GO:0003700">
    <property type="term" value="F:DNA-binding transcription factor activity"/>
    <property type="evidence" value="ECO:0007669"/>
    <property type="project" value="InterPro"/>
</dbReference>
<dbReference type="RefSeq" id="WP_024360745.1">
    <property type="nucleotide sequence ID" value="NZ_BJNS01000063.1"/>
</dbReference>
<keyword evidence="8" id="KW-0489">Methyltransferase</keyword>
<evidence type="ECO:0000313" key="8">
    <source>
        <dbReference type="EMBL" id="SUV15245.1"/>
    </source>
</evidence>
<evidence type="ECO:0000313" key="7">
    <source>
        <dbReference type="EMBL" id="AVK98757.1"/>
    </source>
</evidence>
<dbReference type="InterPro" id="IPR011006">
    <property type="entry name" value="CheY-like_superfamily"/>
</dbReference>
<dbReference type="InterPro" id="IPR018062">
    <property type="entry name" value="HTH_AraC-typ_CS"/>
</dbReference>
<dbReference type="InterPro" id="IPR018060">
    <property type="entry name" value="HTH_AraC"/>
</dbReference>
<evidence type="ECO:0000313" key="9">
    <source>
        <dbReference type="Proteomes" id="UP000238825"/>
    </source>
</evidence>
<dbReference type="PROSITE" id="PS01124">
    <property type="entry name" value="HTH_ARAC_FAMILY_2"/>
    <property type="match status" value="1"/>
</dbReference>
<protein>
    <submittedName>
        <fullName evidence="8">AraC family transcriptional regulator</fullName>
        <ecNumber evidence="8">2.1.1.-</ecNumber>
    </submittedName>
    <submittedName>
        <fullName evidence="7">DNA-binding response regulator</fullName>
    </submittedName>
</protein>
<dbReference type="PROSITE" id="PS50110">
    <property type="entry name" value="RESPONSE_REGULATORY"/>
    <property type="match status" value="1"/>
</dbReference>
<dbReference type="SUPFAM" id="SSF46689">
    <property type="entry name" value="Homeodomain-like"/>
    <property type="match status" value="1"/>
</dbReference>
<keyword evidence="1" id="KW-0805">Transcription regulation</keyword>
<accession>A0A2S0K5V1</accession>
<dbReference type="Proteomes" id="UP000238825">
    <property type="component" value="Chromosome"/>
</dbReference>
<reference evidence="8 10" key="2">
    <citation type="submission" date="2018-06" db="EMBL/GenBank/DDBJ databases">
        <authorList>
            <consortium name="Pathogen Informatics"/>
            <person name="Doyle S."/>
        </authorList>
    </citation>
    <scope>NUCLEOTIDE SEQUENCE [LARGE SCALE GENOMIC DNA]</scope>
    <source>
        <strain evidence="8 10">NCTC10338</strain>
    </source>
</reference>
<dbReference type="PANTHER" id="PTHR43280">
    <property type="entry name" value="ARAC-FAMILY TRANSCRIPTIONAL REGULATOR"/>
    <property type="match status" value="1"/>
</dbReference>
<dbReference type="GO" id="GO:0043565">
    <property type="term" value="F:sequence-specific DNA binding"/>
    <property type="evidence" value="ECO:0007669"/>
    <property type="project" value="InterPro"/>
</dbReference>
<dbReference type="GeneID" id="48278852"/>
<feature type="domain" description="HTH araC/xylS-type" evidence="5">
    <location>
        <begin position="385"/>
        <end position="484"/>
    </location>
</feature>
<dbReference type="GO" id="GO:0000160">
    <property type="term" value="P:phosphorelay signal transduction system"/>
    <property type="evidence" value="ECO:0007669"/>
    <property type="project" value="InterPro"/>
</dbReference>
<evidence type="ECO:0000256" key="4">
    <source>
        <dbReference type="PROSITE-ProRule" id="PRU00169"/>
    </source>
</evidence>
<feature type="domain" description="Response regulatory" evidence="6">
    <location>
        <begin position="2"/>
        <end position="118"/>
    </location>
</feature>
<dbReference type="PRINTS" id="PR00032">
    <property type="entry name" value="HTHARAC"/>
</dbReference>